<dbReference type="PANTHER" id="PTHR43309">
    <property type="entry name" value="5-OXOPROLINASE SUBUNIT C"/>
    <property type="match status" value="1"/>
</dbReference>
<dbReference type="InterPro" id="IPR029000">
    <property type="entry name" value="Cyclophilin-like_dom_sf"/>
</dbReference>
<evidence type="ECO:0000259" key="4">
    <source>
        <dbReference type="SMART" id="SM00797"/>
    </source>
</evidence>
<evidence type="ECO:0000256" key="3">
    <source>
        <dbReference type="ARBA" id="ARBA00022840"/>
    </source>
</evidence>
<evidence type="ECO:0000256" key="1">
    <source>
        <dbReference type="ARBA" id="ARBA00022741"/>
    </source>
</evidence>
<protein>
    <submittedName>
        <fullName evidence="5">KipI antagonist</fullName>
    </submittedName>
</protein>
<dbReference type="SUPFAM" id="SSF50891">
    <property type="entry name" value="Cyclophilin-like"/>
    <property type="match status" value="1"/>
</dbReference>
<dbReference type="AlphaFoldDB" id="A0A511VCM1"/>
<reference evidence="5 6" key="1">
    <citation type="submission" date="2019-07" db="EMBL/GenBank/DDBJ databases">
        <title>Whole genome shotgun sequence of Aneurinibacillus danicus NBRC 102444.</title>
        <authorList>
            <person name="Hosoyama A."/>
            <person name="Uohara A."/>
            <person name="Ohji S."/>
            <person name="Ichikawa N."/>
        </authorList>
    </citation>
    <scope>NUCLEOTIDE SEQUENCE [LARGE SCALE GENOMIC DNA]</scope>
    <source>
        <strain evidence="5 6">NBRC 102444</strain>
    </source>
</reference>
<gene>
    <name evidence="5" type="primary">kipA</name>
    <name evidence="5" type="ORF">ADA01nite_31380</name>
</gene>
<evidence type="ECO:0000256" key="2">
    <source>
        <dbReference type="ARBA" id="ARBA00022801"/>
    </source>
</evidence>
<dbReference type="Gene3D" id="2.40.100.10">
    <property type="entry name" value="Cyclophilin-like"/>
    <property type="match status" value="1"/>
</dbReference>
<dbReference type="Proteomes" id="UP000321157">
    <property type="component" value="Unassembled WGS sequence"/>
</dbReference>
<dbReference type="SMART" id="SM00797">
    <property type="entry name" value="AHS2"/>
    <property type="match status" value="1"/>
</dbReference>
<dbReference type="OrthoDB" id="9782422at2"/>
<keyword evidence="3" id="KW-0067">ATP-binding</keyword>
<evidence type="ECO:0000313" key="5">
    <source>
        <dbReference type="EMBL" id="GEN35678.1"/>
    </source>
</evidence>
<dbReference type="InterPro" id="IPR052708">
    <property type="entry name" value="PxpC"/>
</dbReference>
<dbReference type="PANTHER" id="PTHR43309:SF5">
    <property type="entry name" value="5-OXOPROLINASE SUBUNIT C"/>
    <property type="match status" value="1"/>
</dbReference>
<dbReference type="InterPro" id="IPR003778">
    <property type="entry name" value="CT_A_B"/>
</dbReference>
<evidence type="ECO:0000313" key="6">
    <source>
        <dbReference type="Proteomes" id="UP000321157"/>
    </source>
</evidence>
<keyword evidence="2" id="KW-0378">Hydrolase</keyword>
<organism evidence="5 6">
    <name type="scientific">Aneurinibacillus danicus</name>
    <dbReference type="NCBI Taxonomy" id="267746"/>
    <lineage>
        <taxon>Bacteria</taxon>
        <taxon>Bacillati</taxon>
        <taxon>Bacillota</taxon>
        <taxon>Bacilli</taxon>
        <taxon>Bacillales</taxon>
        <taxon>Paenibacillaceae</taxon>
        <taxon>Aneurinibacillus group</taxon>
        <taxon>Aneurinibacillus</taxon>
    </lineage>
</organism>
<proteinExistence type="predicted"/>
<comment type="caution">
    <text evidence="5">The sequence shown here is derived from an EMBL/GenBank/DDBJ whole genome shotgun (WGS) entry which is preliminary data.</text>
</comment>
<dbReference type="Pfam" id="PF02626">
    <property type="entry name" value="CT_A_B"/>
    <property type="match status" value="1"/>
</dbReference>
<dbReference type="RefSeq" id="WP_146811206.1">
    <property type="nucleotide sequence ID" value="NZ_BJXX01000146.1"/>
</dbReference>
<keyword evidence="1" id="KW-0547">Nucleotide-binding</keyword>
<sequence length="332" mass="36196">MRVKVLRPGLLTSIQDLGRYGFQQRGVIVSGAMDTFSLRMANLLVGNDEGEAGLEITLIGPKLEFEESALVAVCGADLSPEVDGQSIPQWRPVYIKKGSILNFRGCVSGCRAYLAMAGGFAVEKVLGSRSTYLRAGIGGYQGRALKEGDVLEAGQPSERAEWKMQKLSAQGGDTIASGWSISVDVFPDYDVNPTVRVLRGAQFDRFTKESREAFFASTFQVTPQSDRMGYRLKGPELSLTEPLEMLSSSVAFGTVQVPPEGQPIALLADRQTAGGYPKIAQIISVDLPVIAQVKPGEKIRFQEVSLEEAEALYLAREKQIQQVKQGIALRYR</sequence>
<keyword evidence="6" id="KW-1185">Reference proteome</keyword>
<dbReference type="NCBIfam" id="TIGR00724">
    <property type="entry name" value="urea_amlyse_rel"/>
    <property type="match status" value="1"/>
</dbReference>
<dbReference type="GO" id="GO:0016787">
    <property type="term" value="F:hydrolase activity"/>
    <property type="evidence" value="ECO:0007669"/>
    <property type="project" value="UniProtKB-KW"/>
</dbReference>
<dbReference type="GO" id="GO:0005524">
    <property type="term" value="F:ATP binding"/>
    <property type="evidence" value="ECO:0007669"/>
    <property type="project" value="UniProtKB-KW"/>
</dbReference>
<dbReference type="EMBL" id="BJXX01000146">
    <property type="protein sequence ID" value="GEN35678.1"/>
    <property type="molecule type" value="Genomic_DNA"/>
</dbReference>
<feature type="domain" description="Carboxyltransferase" evidence="4">
    <location>
        <begin position="24"/>
        <end position="319"/>
    </location>
</feature>
<name>A0A511VCM1_9BACL</name>
<accession>A0A511VCM1</accession>